<dbReference type="RefSeq" id="XP_019741980.1">
    <property type="nucleotide sequence ID" value="XM_019886421.1"/>
</dbReference>
<dbReference type="PANTHER" id="PTHR21043:SF0">
    <property type="entry name" value="MITOCHONDRIAL ASSEMBLY OF RIBOSOMAL LARGE SUBUNIT PROTEIN 1"/>
    <property type="match status" value="1"/>
</dbReference>
<dbReference type="InterPro" id="IPR004394">
    <property type="entry name" value="Iojap/RsfS/C7orf30"/>
</dbReference>
<name>A0A3Q2XJ18_HIPCM</name>
<comment type="subcellular location">
    <subcellularLocation>
        <location evidence="1">Mitochondrion</location>
    </subcellularLocation>
</comment>
<reference evidence="6" key="1">
    <citation type="submission" date="2025-08" db="UniProtKB">
        <authorList>
            <consortium name="Ensembl"/>
        </authorList>
    </citation>
    <scope>IDENTIFICATION</scope>
</reference>
<proteinExistence type="inferred from homology"/>
<dbReference type="CTD" id="115416"/>
<dbReference type="SUPFAM" id="SSF81301">
    <property type="entry name" value="Nucleotidyltransferase"/>
    <property type="match status" value="1"/>
</dbReference>
<dbReference type="NCBIfam" id="TIGR00090">
    <property type="entry name" value="rsfS_iojap_ybeB"/>
    <property type="match status" value="1"/>
</dbReference>
<keyword evidence="7" id="KW-1185">Reference proteome</keyword>
<evidence type="ECO:0000256" key="3">
    <source>
        <dbReference type="ARBA" id="ARBA00023128"/>
    </source>
</evidence>
<protein>
    <recommendedName>
        <fullName evidence="5">Mitochondrial assembly of ribosomal large subunit protein 1</fullName>
    </recommendedName>
</protein>
<comment type="function">
    <text evidence="4">Required for normal mitochondrial ribosome function and mitochondrial translation. May play a role in ribosome biogenesis by preventing premature association of the 28S and 39S ribosomal subunits. Interacts with mitochondrial ribosomal protein uL14m (MRPL14), probably blocking formation of intersubunit bridge B8, preventing association of the 28S and 39S ribosomal subunits. Addition to isolated mitochondrial ribosomal subunits partially inhibits translation, probably by interfering with the association of the 28S and 39S ribosomal subunits and the formation of functional ribosomes. May also participate in the assembly and/or regulation of the stability of the large subunit of the mitochondrial ribosome. May function as a ribosomal silencing factor.</text>
</comment>
<dbReference type="GeneID" id="109525683"/>
<dbReference type="Ensembl" id="ENSHCOT00000008081.1">
    <property type="protein sequence ID" value="ENSHCOP00000003827.1"/>
    <property type="gene ID" value="ENSHCOG00000000145.1"/>
</dbReference>
<dbReference type="FunFam" id="3.30.460.10:FF:000018">
    <property type="entry name" value="Mitochondrial assembly of ribosomal large subunit 1"/>
    <property type="match status" value="1"/>
</dbReference>
<dbReference type="STRING" id="109280.ENSHCOP00000003827"/>
<evidence type="ECO:0000256" key="5">
    <source>
        <dbReference type="ARBA" id="ARBA00073331"/>
    </source>
</evidence>
<dbReference type="GO" id="GO:0017148">
    <property type="term" value="P:negative regulation of translation"/>
    <property type="evidence" value="ECO:0007669"/>
    <property type="project" value="TreeGrafter"/>
</dbReference>
<dbReference type="KEGG" id="hcq:109525683"/>
<evidence type="ECO:0000313" key="6">
    <source>
        <dbReference type="Ensembl" id="ENSHCOP00000003827.1"/>
    </source>
</evidence>
<dbReference type="GO" id="GO:0005739">
    <property type="term" value="C:mitochondrion"/>
    <property type="evidence" value="ECO:0007669"/>
    <property type="project" value="UniProtKB-SubCell"/>
</dbReference>
<reference evidence="6" key="2">
    <citation type="submission" date="2025-09" db="UniProtKB">
        <authorList>
            <consortium name="Ensembl"/>
        </authorList>
    </citation>
    <scope>IDENTIFICATION</scope>
</reference>
<evidence type="ECO:0000256" key="2">
    <source>
        <dbReference type="ARBA" id="ARBA00010574"/>
    </source>
</evidence>
<dbReference type="InterPro" id="IPR043519">
    <property type="entry name" value="NT_sf"/>
</dbReference>
<dbReference type="GO" id="GO:0043023">
    <property type="term" value="F:ribosomal large subunit binding"/>
    <property type="evidence" value="ECO:0007669"/>
    <property type="project" value="TreeGrafter"/>
</dbReference>
<dbReference type="Gene3D" id="3.30.460.10">
    <property type="entry name" value="Beta Polymerase, domain 2"/>
    <property type="match status" value="1"/>
</dbReference>
<dbReference type="HAMAP" id="MF_01477">
    <property type="entry name" value="Iojap_RsfS"/>
    <property type="match status" value="1"/>
</dbReference>
<dbReference type="PANTHER" id="PTHR21043">
    <property type="entry name" value="IOJAP SUPERFAMILY ORTHOLOG"/>
    <property type="match status" value="1"/>
</dbReference>
<sequence>MNLFKYINPLVGTIRVLVEQSRALTRLCLVAEVPCHNRFIPRHLSTHLTSCWHVHRESSRHFYAKRCFSEMDPGSSHILTRTDVIQEESHEMDGDSNDKRHPRQRPAETFNLDVLVGLLRQENAADICVIKVPEHIKYTEYFIVVSGVSPRHLRAMALYAIKVYKFLRKDQDAHVKLEGKVADDWMCIDFGNIVVHFMLPEAREVYELEKLWTLRSYDEQLSRIPDEKLPKDFIFELEDTK</sequence>
<dbReference type="GO" id="GO:0090071">
    <property type="term" value="P:negative regulation of ribosome biogenesis"/>
    <property type="evidence" value="ECO:0007669"/>
    <property type="project" value="TreeGrafter"/>
</dbReference>
<dbReference type="GeneTree" id="ENSGT00390000015035"/>
<dbReference type="AlphaFoldDB" id="A0A3Q2XJ18"/>
<dbReference type="OrthoDB" id="21330at2759"/>
<evidence type="ECO:0000313" key="7">
    <source>
        <dbReference type="Proteomes" id="UP000264820"/>
    </source>
</evidence>
<keyword evidence="3" id="KW-0496">Mitochondrion</keyword>
<comment type="similarity">
    <text evidence="2">Belongs to the Iojap/RsfS family.</text>
</comment>
<dbReference type="OMA" id="KMVVHFM"/>
<dbReference type="Proteomes" id="UP000264820">
    <property type="component" value="Unplaced"/>
</dbReference>
<organism evidence="6 7">
    <name type="scientific">Hippocampus comes</name>
    <name type="common">Tiger tail seahorse</name>
    <dbReference type="NCBI Taxonomy" id="109280"/>
    <lineage>
        <taxon>Eukaryota</taxon>
        <taxon>Metazoa</taxon>
        <taxon>Chordata</taxon>
        <taxon>Craniata</taxon>
        <taxon>Vertebrata</taxon>
        <taxon>Euteleostomi</taxon>
        <taxon>Actinopterygii</taxon>
        <taxon>Neopterygii</taxon>
        <taxon>Teleostei</taxon>
        <taxon>Neoteleostei</taxon>
        <taxon>Acanthomorphata</taxon>
        <taxon>Syngnathiaria</taxon>
        <taxon>Syngnathiformes</taxon>
        <taxon>Syngnathoidei</taxon>
        <taxon>Syngnathidae</taxon>
        <taxon>Hippocampus</taxon>
    </lineage>
</organism>
<evidence type="ECO:0000256" key="4">
    <source>
        <dbReference type="ARBA" id="ARBA00053669"/>
    </source>
</evidence>
<dbReference type="Pfam" id="PF02410">
    <property type="entry name" value="RsfS"/>
    <property type="match status" value="1"/>
</dbReference>
<evidence type="ECO:0000256" key="1">
    <source>
        <dbReference type="ARBA" id="ARBA00004173"/>
    </source>
</evidence>
<accession>A0A3Q2XJ18</accession>